<dbReference type="InterPro" id="IPR012675">
    <property type="entry name" value="Beta-grasp_dom_sf"/>
</dbReference>
<keyword evidence="1" id="KW-0001">2Fe-2S</keyword>
<dbReference type="SUPFAM" id="SSF54292">
    <property type="entry name" value="2Fe-2S ferredoxin-like"/>
    <property type="match status" value="1"/>
</dbReference>
<dbReference type="InterPro" id="IPR036884">
    <property type="entry name" value="2Fe-2S-bd_dom_sf"/>
</dbReference>
<evidence type="ECO:0000259" key="6">
    <source>
        <dbReference type="PROSITE" id="PS51085"/>
    </source>
</evidence>
<dbReference type="Gene3D" id="1.10.150.120">
    <property type="entry name" value="[2Fe-2S]-binding domain"/>
    <property type="match status" value="1"/>
</dbReference>
<organism evidence="7">
    <name type="scientific">marine sediment metagenome</name>
    <dbReference type="NCBI Taxonomy" id="412755"/>
    <lineage>
        <taxon>unclassified sequences</taxon>
        <taxon>metagenomes</taxon>
        <taxon>ecological metagenomes</taxon>
    </lineage>
</organism>
<protein>
    <recommendedName>
        <fullName evidence="6">2Fe-2S ferredoxin-type domain-containing protein</fullName>
    </recommendedName>
</protein>
<accession>X0TJL3</accession>
<dbReference type="PANTHER" id="PTHR44379:SF5">
    <property type="entry name" value="OXIDOREDUCTASE WITH IRON-SULFUR SUBUNIT"/>
    <property type="match status" value="1"/>
</dbReference>
<dbReference type="InterPro" id="IPR006058">
    <property type="entry name" value="2Fe2S_fd_BS"/>
</dbReference>
<evidence type="ECO:0000256" key="1">
    <source>
        <dbReference type="ARBA" id="ARBA00022714"/>
    </source>
</evidence>
<evidence type="ECO:0000256" key="3">
    <source>
        <dbReference type="ARBA" id="ARBA00023002"/>
    </source>
</evidence>
<dbReference type="SUPFAM" id="SSF47741">
    <property type="entry name" value="CO dehydrogenase ISP C-domain like"/>
    <property type="match status" value="1"/>
</dbReference>
<keyword evidence="2" id="KW-0479">Metal-binding</keyword>
<comment type="caution">
    <text evidence="7">The sequence shown here is derived from an EMBL/GenBank/DDBJ whole genome shotgun (WGS) entry which is preliminary data.</text>
</comment>
<dbReference type="GO" id="GO:0051537">
    <property type="term" value="F:2 iron, 2 sulfur cluster binding"/>
    <property type="evidence" value="ECO:0007669"/>
    <property type="project" value="UniProtKB-KW"/>
</dbReference>
<reference evidence="7" key="1">
    <citation type="journal article" date="2014" name="Front. Microbiol.">
        <title>High frequency of phylogenetically diverse reductive dehalogenase-homologous genes in deep subseafloor sedimentary metagenomes.</title>
        <authorList>
            <person name="Kawai M."/>
            <person name="Futagami T."/>
            <person name="Toyoda A."/>
            <person name="Takaki Y."/>
            <person name="Nishi S."/>
            <person name="Hori S."/>
            <person name="Arai W."/>
            <person name="Tsubouchi T."/>
            <person name="Morono Y."/>
            <person name="Uchiyama I."/>
            <person name="Ito T."/>
            <person name="Fujiyama A."/>
            <person name="Inagaki F."/>
            <person name="Takami H."/>
        </authorList>
    </citation>
    <scope>NUCLEOTIDE SEQUENCE</scope>
    <source>
        <strain evidence="7">Expedition CK06-06</strain>
    </source>
</reference>
<evidence type="ECO:0000256" key="5">
    <source>
        <dbReference type="ARBA" id="ARBA00023014"/>
    </source>
</evidence>
<dbReference type="InterPro" id="IPR002888">
    <property type="entry name" value="2Fe-2S-bd"/>
</dbReference>
<dbReference type="FunFam" id="1.10.150.120:FF:000003">
    <property type="entry name" value="Carbon monoxide dehydrogenase, small subunit"/>
    <property type="match status" value="1"/>
</dbReference>
<sequence>MKSNKIPIRFTINGEKKELDIPPGISALELIRDILELKGTKEGCGIGECGACTIIVDGRAVNACLMFAAQLDGREILTVEGLDRNGELHPIQEAFAEQHAVQCGYCTPGLLMSTHALLQENSKPDRKEIVKAISGNLCRCTGYHSIIAAIEDAAK</sequence>
<dbReference type="PROSITE" id="PS51085">
    <property type="entry name" value="2FE2S_FER_2"/>
    <property type="match status" value="1"/>
</dbReference>
<dbReference type="GO" id="GO:0046872">
    <property type="term" value="F:metal ion binding"/>
    <property type="evidence" value="ECO:0007669"/>
    <property type="project" value="UniProtKB-KW"/>
</dbReference>
<evidence type="ECO:0000256" key="4">
    <source>
        <dbReference type="ARBA" id="ARBA00023004"/>
    </source>
</evidence>
<keyword evidence="3" id="KW-0560">Oxidoreductase</keyword>
<dbReference type="PANTHER" id="PTHR44379">
    <property type="entry name" value="OXIDOREDUCTASE WITH IRON-SULFUR SUBUNIT"/>
    <property type="match status" value="1"/>
</dbReference>
<dbReference type="Pfam" id="PF01799">
    <property type="entry name" value="Fer2_2"/>
    <property type="match status" value="1"/>
</dbReference>
<name>X0TJL3_9ZZZZ</name>
<dbReference type="Gene3D" id="3.10.20.30">
    <property type="match status" value="1"/>
</dbReference>
<dbReference type="GO" id="GO:0016491">
    <property type="term" value="F:oxidoreductase activity"/>
    <property type="evidence" value="ECO:0007669"/>
    <property type="project" value="UniProtKB-KW"/>
</dbReference>
<dbReference type="InterPro" id="IPR036010">
    <property type="entry name" value="2Fe-2S_ferredoxin-like_sf"/>
</dbReference>
<keyword evidence="5" id="KW-0411">Iron-sulfur</keyword>
<dbReference type="AlphaFoldDB" id="X0TJL3"/>
<dbReference type="CDD" id="cd00207">
    <property type="entry name" value="fer2"/>
    <property type="match status" value="1"/>
</dbReference>
<proteinExistence type="predicted"/>
<dbReference type="FunFam" id="3.10.20.30:FF:000020">
    <property type="entry name" value="Xanthine dehydrogenase iron-sulfur subunit"/>
    <property type="match status" value="1"/>
</dbReference>
<evidence type="ECO:0000313" key="7">
    <source>
        <dbReference type="EMBL" id="GAF93424.1"/>
    </source>
</evidence>
<gene>
    <name evidence="7" type="ORF">S01H1_25941</name>
</gene>
<dbReference type="InterPro" id="IPR001041">
    <property type="entry name" value="2Fe-2S_ferredoxin-type"/>
</dbReference>
<feature type="domain" description="2Fe-2S ferredoxin-type" evidence="6">
    <location>
        <begin position="6"/>
        <end position="82"/>
    </location>
</feature>
<dbReference type="InterPro" id="IPR051452">
    <property type="entry name" value="Diverse_Oxidoreductases"/>
</dbReference>
<evidence type="ECO:0000256" key="2">
    <source>
        <dbReference type="ARBA" id="ARBA00022723"/>
    </source>
</evidence>
<dbReference type="Pfam" id="PF00111">
    <property type="entry name" value="Fer2"/>
    <property type="match status" value="1"/>
</dbReference>
<keyword evidence="4" id="KW-0408">Iron</keyword>
<dbReference type="EMBL" id="BARS01015704">
    <property type="protein sequence ID" value="GAF93424.1"/>
    <property type="molecule type" value="Genomic_DNA"/>
</dbReference>
<dbReference type="PROSITE" id="PS00197">
    <property type="entry name" value="2FE2S_FER_1"/>
    <property type="match status" value="1"/>
</dbReference>